<feature type="chain" id="PRO_5042940185" evidence="1">
    <location>
        <begin position="21"/>
        <end position="138"/>
    </location>
</feature>
<proteinExistence type="predicted"/>
<name>A0AAP5AGF6_9GAMM</name>
<evidence type="ECO:0000259" key="2">
    <source>
        <dbReference type="Pfam" id="PF13202"/>
    </source>
</evidence>
<evidence type="ECO:0000313" key="4">
    <source>
        <dbReference type="Proteomes" id="UP001226084"/>
    </source>
</evidence>
<gene>
    <name evidence="3" type="ORF">QE424_001458</name>
</gene>
<dbReference type="Gene3D" id="1.10.238.10">
    <property type="entry name" value="EF-hand"/>
    <property type="match status" value="1"/>
</dbReference>
<feature type="domain" description="EF-hand" evidence="2">
    <location>
        <begin position="90"/>
        <end position="110"/>
    </location>
</feature>
<organism evidence="3 4">
    <name type="scientific">Stenotrophomonas rhizophila</name>
    <dbReference type="NCBI Taxonomy" id="216778"/>
    <lineage>
        <taxon>Bacteria</taxon>
        <taxon>Pseudomonadati</taxon>
        <taxon>Pseudomonadota</taxon>
        <taxon>Gammaproteobacteria</taxon>
        <taxon>Lysobacterales</taxon>
        <taxon>Lysobacteraceae</taxon>
        <taxon>Stenotrophomonas</taxon>
    </lineage>
</organism>
<feature type="signal peptide" evidence="1">
    <location>
        <begin position="1"/>
        <end position="20"/>
    </location>
</feature>
<sequence>MSQIATRLACSLVLCLGVAAAGHSQSVGDTAATRFATLDKNSDGVVSEDEYDGSALFRTLDADHNYRVTVEEVQALLGPDRDGQLTAADRIRVADLNGDGELSDEEVRRVAEMRFQSLDTNHDNDLTLAELQVGFWRP</sequence>
<dbReference type="PROSITE" id="PS00018">
    <property type="entry name" value="EF_HAND_1"/>
    <property type="match status" value="2"/>
</dbReference>
<dbReference type="SUPFAM" id="SSF47473">
    <property type="entry name" value="EF-hand"/>
    <property type="match status" value="1"/>
</dbReference>
<dbReference type="GO" id="GO:0005509">
    <property type="term" value="F:calcium ion binding"/>
    <property type="evidence" value="ECO:0007669"/>
    <property type="project" value="InterPro"/>
</dbReference>
<comment type="caution">
    <text evidence="3">The sequence shown here is derived from an EMBL/GenBank/DDBJ whole genome shotgun (WGS) entry which is preliminary data.</text>
</comment>
<feature type="domain" description="EF-hand" evidence="2">
    <location>
        <begin position="35"/>
        <end position="51"/>
    </location>
</feature>
<dbReference type="InterPro" id="IPR018247">
    <property type="entry name" value="EF_Hand_1_Ca_BS"/>
</dbReference>
<keyword evidence="1" id="KW-0732">Signal</keyword>
<dbReference type="AlphaFoldDB" id="A0AAP5AGF6"/>
<dbReference type="Pfam" id="PF13202">
    <property type="entry name" value="EF-hand_5"/>
    <property type="match status" value="3"/>
</dbReference>
<reference evidence="3" key="1">
    <citation type="submission" date="2023-07" db="EMBL/GenBank/DDBJ databases">
        <title>Functional and genomic diversity of the sorghum phyllosphere microbiome.</title>
        <authorList>
            <person name="Shade A."/>
        </authorList>
    </citation>
    <scope>NUCLEOTIDE SEQUENCE</scope>
    <source>
        <strain evidence="3">SORGH_AS_0457</strain>
    </source>
</reference>
<protein>
    <submittedName>
        <fullName evidence="3">Ca2+-binding EF-hand superfamily protein</fullName>
    </submittedName>
</protein>
<evidence type="ECO:0000256" key="1">
    <source>
        <dbReference type="SAM" id="SignalP"/>
    </source>
</evidence>
<accession>A0AAP5AGF6</accession>
<dbReference type="RefSeq" id="WP_307106769.1">
    <property type="nucleotide sequence ID" value="NZ_JAUTAS010000001.1"/>
</dbReference>
<feature type="domain" description="EF-hand" evidence="2">
    <location>
        <begin position="115"/>
        <end position="133"/>
    </location>
</feature>
<dbReference type="InterPro" id="IPR011992">
    <property type="entry name" value="EF-hand-dom_pair"/>
</dbReference>
<dbReference type="Proteomes" id="UP001226084">
    <property type="component" value="Unassembled WGS sequence"/>
</dbReference>
<dbReference type="EMBL" id="JAUTAS010000001">
    <property type="protein sequence ID" value="MDQ1108299.1"/>
    <property type="molecule type" value="Genomic_DNA"/>
</dbReference>
<evidence type="ECO:0000313" key="3">
    <source>
        <dbReference type="EMBL" id="MDQ1108299.1"/>
    </source>
</evidence>
<dbReference type="InterPro" id="IPR002048">
    <property type="entry name" value="EF_hand_dom"/>
</dbReference>